<dbReference type="GeneID" id="63848798"/>
<feature type="compositionally biased region" description="Gly residues" evidence="1">
    <location>
        <begin position="138"/>
        <end position="153"/>
    </location>
</feature>
<dbReference type="Proteomes" id="UP000800039">
    <property type="component" value="Unassembled WGS sequence"/>
</dbReference>
<evidence type="ECO:0000256" key="1">
    <source>
        <dbReference type="SAM" id="MobiDB-lite"/>
    </source>
</evidence>
<feature type="compositionally biased region" description="Polar residues" evidence="1">
    <location>
        <begin position="203"/>
        <end position="214"/>
    </location>
</feature>
<comment type="caution">
    <text evidence="2">The sequence shown here is derived from an EMBL/GenBank/DDBJ whole genome shotgun (WGS) entry which is preliminary data.</text>
</comment>
<organism evidence="2 3">
    <name type="scientific">Cucurbitaria berberidis CBS 394.84</name>
    <dbReference type="NCBI Taxonomy" id="1168544"/>
    <lineage>
        <taxon>Eukaryota</taxon>
        <taxon>Fungi</taxon>
        <taxon>Dikarya</taxon>
        <taxon>Ascomycota</taxon>
        <taxon>Pezizomycotina</taxon>
        <taxon>Dothideomycetes</taxon>
        <taxon>Pleosporomycetidae</taxon>
        <taxon>Pleosporales</taxon>
        <taxon>Pleosporineae</taxon>
        <taxon>Cucurbitariaceae</taxon>
        <taxon>Cucurbitaria</taxon>
    </lineage>
</organism>
<dbReference type="RefSeq" id="XP_040793517.1">
    <property type="nucleotide sequence ID" value="XM_040931546.1"/>
</dbReference>
<evidence type="ECO:0000313" key="2">
    <source>
        <dbReference type="EMBL" id="KAF1850954.1"/>
    </source>
</evidence>
<dbReference type="AlphaFoldDB" id="A0A9P4LEC0"/>
<name>A0A9P4LEC0_9PLEO</name>
<accession>A0A9P4LEC0</accession>
<sequence>MTTFAPPARRGDFLYSSLLYASAGPTPSNAHPRATVAELAALLRPPAPKFQPDLSSSSSPVAKDPPWHFWTAQLIHYGLPVTKEKNAAKVRLLNALNSFQLEVPEWVRRVEGELKSEWEGANRRGGKSSQASKQEGTRGVGLGSSQGSGGVNVTGGLVSMGEQVHSSGQKAPNSSAKKAVPTKRKRRNSDDLCAIPHPATPKKASNTRIKSESTTPRKHIKKEPAPVSSPARPRVKRELTSPRSSPYIKPDPYANDRSRTPAGTLLSGAYSIAAFCDNPQYDNDVFTLTLYRDSSHHGNTWWATIAWGPLDGIIQMNPGPGDTLGRSCSLGWRVRDVQVDCLTFGRKCTGEMTFFANQTLRGALHNVPDMGTVEIEGTRLPGPSAEWDFQDEWDAFPREAYGR</sequence>
<reference evidence="2" key="1">
    <citation type="submission" date="2020-01" db="EMBL/GenBank/DDBJ databases">
        <authorList>
            <consortium name="DOE Joint Genome Institute"/>
            <person name="Haridas S."/>
            <person name="Albert R."/>
            <person name="Binder M."/>
            <person name="Bloem J."/>
            <person name="Labutti K."/>
            <person name="Salamov A."/>
            <person name="Andreopoulos B."/>
            <person name="Baker S.E."/>
            <person name="Barry K."/>
            <person name="Bills G."/>
            <person name="Bluhm B.H."/>
            <person name="Cannon C."/>
            <person name="Castanera R."/>
            <person name="Culley D.E."/>
            <person name="Daum C."/>
            <person name="Ezra D."/>
            <person name="Gonzalez J.B."/>
            <person name="Henrissat B."/>
            <person name="Kuo A."/>
            <person name="Liang C."/>
            <person name="Lipzen A."/>
            <person name="Lutzoni F."/>
            <person name="Magnuson J."/>
            <person name="Mondo S."/>
            <person name="Nolan M."/>
            <person name="Ohm R."/>
            <person name="Pangilinan J."/>
            <person name="Park H.-J."/>
            <person name="Ramirez L."/>
            <person name="Alfaro M."/>
            <person name="Sun H."/>
            <person name="Tritt A."/>
            <person name="Yoshinaga Y."/>
            <person name="Zwiers L.-H."/>
            <person name="Turgeon B.G."/>
            <person name="Goodwin S.B."/>
            <person name="Spatafora J.W."/>
            <person name="Crous P.W."/>
            <person name="Grigoriev I.V."/>
        </authorList>
    </citation>
    <scope>NUCLEOTIDE SEQUENCE</scope>
    <source>
        <strain evidence="2">CBS 394.84</strain>
    </source>
</reference>
<gene>
    <name evidence="2" type="ORF">K460DRAFT_350942</name>
</gene>
<keyword evidence="3" id="KW-1185">Reference proteome</keyword>
<protein>
    <submittedName>
        <fullName evidence="2">Uncharacterized protein</fullName>
    </submittedName>
</protein>
<evidence type="ECO:0000313" key="3">
    <source>
        <dbReference type="Proteomes" id="UP000800039"/>
    </source>
</evidence>
<proteinExistence type="predicted"/>
<feature type="region of interest" description="Disordered" evidence="1">
    <location>
        <begin position="117"/>
        <end position="259"/>
    </location>
</feature>
<dbReference type="EMBL" id="ML976614">
    <property type="protein sequence ID" value="KAF1850954.1"/>
    <property type="molecule type" value="Genomic_DNA"/>
</dbReference>
<feature type="compositionally biased region" description="Polar residues" evidence="1">
    <location>
        <begin position="164"/>
        <end position="176"/>
    </location>
</feature>
<dbReference type="OrthoDB" id="4121058at2759"/>